<keyword evidence="16" id="KW-1133">Transmembrane helix</keyword>
<evidence type="ECO:0000256" key="3">
    <source>
        <dbReference type="ARBA" id="ARBA00004496"/>
    </source>
</evidence>
<evidence type="ECO:0000256" key="1">
    <source>
        <dbReference type="ARBA" id="ARBA00000085"/>
    </source>
</evidence>
<dbReference type="PRINTS" id="PR00344">
    <property type="entry name" value="BCTRLSENSOR"/>
</dbReference>
<evidence type="ECO:0000259" key="17">
    <source>
        <dbReference type="PROSITE" id="PS50109"/>
    </source>
</evidence>
<proteinExistence type="predicted"/>
<evidence type="ECO:0000256" key="2">
    <source>
        <dbReference type="ARBA" id="ARBA00001966"/>
    </source>
</evidence>
<comment type="caution">
    <text evidence="18">The sequence shown here is derived from an EMBL/GenBank/DDBJ whole genome shotgun (WGS) entry which is preliminary data.</text>
</comment>
<reference evidence="18 19" key="1">
    <citation type="submission" date="2019-03" db="EMBL/GenBank/DDBJ databases">
        <title>Genomic Encyclopedia of Type Strains, Phase IV (KMG-IV): sequencing the most valuable type-strain genomes for metagenomic binning, comparative biology and taxonomic classification.</title>
        <authorList>
            <person name="Goeker M."/>
        </authorList>
    </citation>
    <scope>NUCLEOTIDE SEQUENCE [LARGE SCALE GENOMIC DNA]</scope>
    <source>
        <strain evidence="18 19">DSM 45765</strain>
    </source>
</reference>
<dbReference type="GO" id="GO:0005737">
    <property type="term" value="C:cytoplasm"/>
    <property type="evidence" value="ECO:0007669"/>
    <property type="project" value="UniProtKB-SubCell"/>
</dbReference>
<dbReference type="InterPro" id="IPR011712">
    <property type="entry name" value="Sig_transdc_His_kin_sub3_dim/P"/>
</dbReference>
<dbReference type="Gene3D" id="3.30.565.10">
    <property type="entry name" value="Histidine kinase-like ATPase, C-terminal domain"/>
    <property type="match status" value="1"/>
</dbReference>
<dbReference type="GO" id="GO:0016020">
    <property type="term" value="C:membrane"/>
    <property type="evidence" value="ECO:0007669"/>
    <property type="project" value="InterPro"/>
</dbReference>
<keyword evidence="11" id="KW-0408">Iron</keyword>
<keyword evidence="7" id="KW-0963">Cytoplasm</keyword>
<dbReference type="GO" id="GO:0046872">
    <property type="term" value="F:metal ion binding"/>
    <property type="evidence" value="ECO:0007669"/>
    <property type="project" value="UniProtKB-KW"/>
</dbReference>
<keyword evidence="8" id="KW-0808">Transferase</keyword>
<evidence type="ECO:0000256" key="11">
    <source>
        <dbReference type="ARBA" id="ARBA00023004"/>
    </source>
</evidence>
<feature type="transmembrane region" description="Helical" evidence="16">
    <location>
        <begin position="63"/>
        <end position="89"/>
    </location>
</feature>
<organism evidence="18 19">
    <name type="scientific">Tamaricihabitans halophyticus</name>
    <dbReference type="NCBI Taxonomy" id="1262583"/>
    <lineage>
        <taxon>Bacteria</taxon>
        <taxon>Bacillati</taxon>
        <taxon>Actinomycetota</taxon>
        <taxon>Actinomycetes</taxon>
        <taxon>Pseudonocardiales</taxon>
        <taxon>Pseudonocardiaceae</taxon>
        <taxon>Tamaricihabitans</taxon>
    </lineage>
</organism>
<protein>
    <recommendedName>
        <fullName evidence="5">Oxygen sensor histidine kinase NreB</fullName>
        <ecNumber evidence="4">2.7.13.3</ecNumber>
    </recommendedName>
    <alternativeName>
        <fullName evidence="15">Nitrogen regulation protein B</fullName>
    </alternativeName>
</protein>
<keyword evidence="9" id="KW-0479">Metal-binding</keyword>
<sequence>MFSCAYVLLAISASVSLLAGTFTEEQRLTIVALIGAAAFGELLSFTLPPAWWRESMLGSLLSFAVLCTTSALLILQDPIFLLFGITGFFRALMLRPPAVMFLGLTATAVVVHTFPVGGPVVALTDKPALYLVILTVQVVSVGLGALASQYVHDQNEERRRTVKELEAALEENAGLHAQLVTQAREAGVLDERQRMAREIHDTLAQSFTGIVTQLEAADRPHTETSQWRAHVDRARILAREGLAEARRSVQALRPESLERHALPVALAELSERWARDATAELSFETTGESKPMLAEIELALYRVAQEALTNVSKHAKAGKVGITLSYMDDVVLLDVRDDGTGFQHRAHTGGEQGFGLNTMRQRLQRVAGNLEVESRPGEGTAISASVPAILAEAR</sequence>
<dbReference type="GO" id="GO:0046983">
    <property type="term" value="F:protein dimerization activity"/>
    <property type="evidence" value="ECO:0007669"/>
    <property type="project" value="InterPro"/>
</dbReference>
<dbReference type="EMBL" id="SLXQ01000019">
    <property type="protein sequence ID" value="TCP44797.1"/>
    <property type="molecule type" value="Genomic_DNA"/>
</dbReference>
<feature type="transmembrane region" description="Helical" evidence="16">
    <location>
        <begin position="30"/>
        <end position="51"/>
    </location>
</feature>
<dbReference type="Gene3D" id="1.20.5.1930">
    <property type="match status" value="1"/>
</dbReference>
<dbReference type="GO" id="GO:0051539">
    <property type="term" value="F:4 iron, 4 sulfur cluster binding"/>
    <property type="evidence" value="ECO:0007669"/>
    <property type="project" value="UniProtKB-KW"/>
</dbReference>
<feature type="transmembrane region" description="Helical" evidence="16">
    <location>
        <begin position="6"/>
        <end position="23"/>
    </location>
</feature>
<feature type="transmembrane region" description="Helical" evidence="16">
    <location>
        <begin position="128"/>
        <end position="151"/>
    </location>
</feature>
<evidence type="ECO:0000256" key="6">
    <source>
        <dbReference type="ARBA" id="ARBA00022485"/>
    </source>
</evidence>
<dbReference type="Pfam" id="PF07730">
    <property type="entry name" value="HisKA_3"/>
    <property type="match status" value="1"/>
</dbReference>
<dbReference type="SMART" id="SM00387">
    <property type="entry name" value="HATPase_c"/>
    <property type="match status" value="1"/>
</dbReference>
<dbReference type="InterPro" id="IPR003594">
    <property type="entry name" value="HATPase_dom"/>
</dbReference>
<gene>
    <name evidence="18" type="ORF">EV191_11982</name>
</gene>
<dbReference type="InterPro" id="IPR050482">
    <property type="entry name" value="Sensor_HK_TwoCompSys"/>
</dbReference>
<dbReference type="Pfam" id="PF02518">
    <property type="entry name" value="HATPase_c"/>
    <property type="match status" value="1"/>
</dbReference>
<name>A0A4R2Q7Q5_9PSEU</name>
<keyword evidence="13" id="KW-0411">Iron-sulfur</keyword>
<keyword evidence="16" id="KW-0472">Membrane</keyword>
<dbReference type="InterPro" id="IPR005467">
    <property type="entry name" value="His_kinase_dom"/>
</dbReference>
<evidence type="ECO:0000256" key="5">
    <source>
        <dbReference type="ARBA" id="ARBA00017322"/>
    </source>
</evidence>
<keyword evidence="16" id="KW-0812">Transmembrane</keyword>
<evidence type="ECO:0000256" key="9">
    <source>
        <dbReference type="ARBA" id="ARBA00022723"/>
    </source>
</evidence>
<evidence type="ECO:0000313" key="19">
    <source>
        <dbReference type="Proteomes" id="UP000294911"/>
    </source>
</evidence>
<dbReference type="EC" id="2.7.13.3" evidence="4"/>
<evidence type="ECO:0000256" key="13">
    <source>
        <dbReference type="ARBA" id="ARBA00023014"/>
    </source>
</evidence>
<dbReference type="PANTHER" id="PTHR24421:SF62">
    <property type="entry name" value="SENSORY TRANSDUCTION HISTIDINE KINASE"/>
    <property type="match status" value="1"/>
</dbReference>
<keyword evidence="10 18" id="KW-0418">Kinase</keyword>
<dbReference type="SUPFAM" id="SSF55874">
    <property type="entry name" value="ATPase domain of HSP90 chaperone/DNA topoisomerase II/histidine kinase"/>
    <property type="match status" value="1"/>
</dbReference>
<comment type="cofactor">
    <cofactor evidence="2">
        <name>[4Fe-4S] cluster</name>
        <dbReference type="ChEBI" id="CHEBI:49883"/>
    </cofactor>
</comment>
<evidence type="ECO:0000313" key="18">
    <source>
        <dbReference type="EMBL" id="TCP44797.1"/>
    </source>
</evidence>
<evidence type="ECO:0000256" key="7">
    <source>
        <dbReference type="ARBA" id="ARBA00022490"/>
    </source>
</evidence>
<evidence type="ECO:0000256" key="10">
    <source>
        <dbReference type="ARBA" id="ARBA00022777"/>
    </source>
</evidence>
<evidence type="ECO:0000256" key="4">
    <source>
        <dbReference type="ARBA" id="ARBA00012438"/>
    </source>
</evidence>
<dbReference type="PROSITE" id="PS50109">
    <property type="entry name" value="HIS_KIN"/>
    <property type="match status" value="1"/>
</dbReference>
<dbReference type="InterPro" id="IPR004358">
    <property type="entry name" value="Sig_transdc_His_kin-like_C"/>
</dbReference>
<keyword evidence="19" id="KW-1185">Reference proteome</keyword>
<evidence type="ECO:0000256" key="12">
    <source>
        <dbReference type="ARBA" id="ARBA00023012"/>
    </source>
</evidence>
<dbReference type="PIRSF" id="PIRSF037434">
    <property type="entry name" value="STHK_ChrS"/>
    <property type="match status" value="1"/>
</dbReference>
<dbReference type="OrthoDB" id="144293at2"/>
<comment type="catalytic activity">
    <reaction evidence="1">
        <text>ATP + protein L-histidine = ADP + protein N-phospho-L-histidine.</text>
        <dbReference type="EC" id="2.7.13.3"/>
    </reaction>
</comment>
<dbReference type="Proteomes" id="UP000294911">
    <property type="component" value="Unassembled WGS sequence"/>
</dbReference>
<dbReference type="PANTHER" id="PTHR24421">
    <property type="entry name" value="NITRATE/NITRITE SENSOR PROTEIN NARX-RELATED"/>
    <property type="match status" value="1"/>
</dbReference>
<evidence type="ECO:0000256" key="8">
    <source>
        <dbReference type="ARBA" id="ARBA00022679"/>
    </source>
</evidence>
<dbReference type="AlphaFoldDB" id="A0A4R2Q7Q5"/>
<dbReference type="CDD" id="cd16917">
    <property type="entry name" value="HATPase_UhpB-NarQ-NarX-like"/>
    <property type="match status" value="1"/>
</dbReference>
<comment type="subcellular location">
    <subcellularLocation>
        <location evidence="3">Cytoplasm</location>
    </subcellularLocation>
</comment>
<feature type="transmembrane region" description="Helical" evidence="16">
    <location>
        <begin position="101"/>
        <end position="122"/>
    </location>
</feature>
<dbReference type="InterPro" id="IPR036890">
    <property type="entry name" value="HATPase_C_sf"/>
</dbReference>
<feature type="domain" description="Histidine kinase" evidence="17">
    <location>
        <begin position="300"/>
        <end position="390"/>
    </location>
</feature>
<accession>A0A4R2Q7Q5</accession>
<keyword evidence="6" id="KW-0004">4Fe-4S</keyword>
<evidence type="ECO:0000256" key="16">
    <source>
        <dbReference type="SAM" id="Phobius"/>
    </source>
</evidence>
<dbReference type="GO" id="GO:0000155">
    <property type="term" value="F:phosphorelay sensor kinase activity"/>
    <property type="evidence" value="ECO:0007669"/>
    <property type="project" value="InterPro"/>
</dbReference>
<keyword evidence="12" id="KW-0902">Two-component regulatory system</keyword>
<evidence type="ECO:0000256" key="14">
    <source>
        <dbReference type="ARBA" id="ARBA00024827"/>
    </source>
</evidence>
<comment type="function">
    <text evidence="14">Member of the two-component regulatory system NreB/NreC involved in the control of dissimilatory nitrate/nitrite reduction in response to oxygen. NreB functions as a direct oxygen sensor histidine kinase which is autophosphorylated, in the absence of oxygen, probably at the conserved histidine residue, and transfers its phosphate group probably to a conserved aspartate residue of NreC. NreB/NreC activates the expression of the nitrate (narGHJI) and nitrite (nir) reductase operons, as well as the putative nitrate transporter gene narT.</text>
</comment>
<dbReference type="InterPro" id="IPR017205">
    <property type="entry name" value="Sig_transdc_His_kinase_ChrS"/>
</dbReference>
<evidence type="ECO:0000256" key="15">
    <source>
        <dbReference type="ARBA" id="ARBA00030800"/>
    </source>
</evidence>